<feature type="region of interest" description="Disordered" evidence="1">
    <location>
        <begin position="87"/>
        <end position="117"/>
    </location>
</feature>
<dbReference type="AlphaFoldDB" id="A0A0V8J2P0"/>
<name>A0A0V8J2P0_9BACL</name>
<keyword evidence="3" id="KW-1185">Reference proteome</keyword>
<proteinExistence type="predicted"/>
<feature type="compositionally biased region" description="Polar residues" evidence="1">
    <location>
        <begin position="107"/>
        <end position="117"/>
    </location>
</feature>
<comment type="caution">
    <text evidence="2">The sequence shown here is derived from an EMBL/GenBank/DDBJ whole genome shotgun (WGS) entry which is preliminary data.</text>
</comment>
<evidence type="ECO:0000256" key="1">
    <source>
        <dbReference type="SAM" id="MobiDB-lite"/>
    </source>
</evidence>
<dbReference type="EMBL" id="LNQN01000006">
    <property type="protein sequence ID" value="KSU81211.1"/>
    <property type="molecule type" value="Genomic_DNA"/>
</dbReference>
<evidence type="ECO:0000313" key="3">
    <source>
        <dbReference type="Proteomes" id="UP000054099"/>
    </source>
</evidence>
<reference evidence="2 3" key="1">
    <citation type="journal article" date="2014" name="Antonie Van Leeuwenhoek">
        <title>Fictibacillus enclensis sp. nov., isolated from marine sediment.</title>
        <authorList>
            <person name="Dastager S.G."/>
            <person name="Mawlankar R."/>
            <person name="Srinivasan K."/>
            <person name="Tang S.K."/>
            <person name="Lee J.C."/>
            <person name="Ramana V.V."/>
            <person name="Shouche Y.S."/>
        </authorList>
    </citation>
    <scope>NUCLEOTIDE SEQUENCE [LARGE SCALE GENOMIC DNA]</scope>
    <source>
        <strain evidence="2 3">NIO-1003</strain>
    </source>
</reference>
<evidence type="ECO:0000313" key="2">
    <source>
        <dbReference type="EMBL" id="KSU81211.1"/>
    </source>
</evidence>
<protein>
    <submittedName>
        <fullName evidence="2">Uncharacterized protein</fullName>
    </submittedName>
</protein>
<organism evidence="2 3">
    <name type="scientific">Fictibacillus enclensis</name>
    <dbReference type="NCBI Taxonomy" id="1017270"/>
    <lineage>
        <taxon>Bacteria</taxon>
        <taxon>Bacillati</taxon>
        <taxon>Bacillota</taxon>
        <taxon>Bacilli</taxon>
        <taxon>Bacillales</taxon>
        <taxon>Fictibacillaceae</taxon>
        <taxon>Fictibacillus</taxon>
    </lineage>
</organism>
<accession>A0A0V8J2P0</accession>
<sequence length="117" mass="13532">MKMMCLVSNCSKTVSKVRFCVSKAHKTVSKQKIPVSKQRKTESKRQAYLPATLKKAAQGLEWLSKSVFYANDDNIFQSWYHFNSMSEKDGERPNTIVKDCQKDDPQWQKNEPIQNGK</sequence>
<gene>
    <name evidence="2" type="ORF">AS030_19950</name>
</gene>
<dbReference type="Proteomes" id="UP000054099">
    <property type="component" value="Unassembled WGS sequence"/>
</dbReference>